<dbReference type="Pfam" id="PF00025">
    <property type="entry name" value="Arf"/>
    <property type="match status" value="1"/>
</dbReference>
<dbReference type="PANTHER" id="PTHR42708">
    <property type="entry name" value="ATP/GTP-BINDING PROTEIN-RELATED"/>
    <property type="match status" value="1"/>
</dbReference>
<proteinExistence type="predicted"/>
<dbReference type="GO" id="GO:0005525">
    <property type="term" value="F:GTP binding"/>
    <property type="evidence" value="ECO:0007669"/>
    <property type="project" value="UniProtKB-KW"/>
</dbReference>
<evidence type="ECO:0008006" key="4">
    <source>
        <dbReference type="Google" id="ProtNLM"/>
    </source>
</evidence>
<dbReference type="GO" id="GO:0003924">
    <property type="term" value="F:GTPase activity"/>
    <property type="evidence" value="ECO:0007669"/>
    <property type="project" value="InterPro"/>
</dbReference>
<dbReference type="InterPro" id="IPR006689">
    <property type="entry name" value="Small_GTPase_ARF/SAR"/>
</dbReference>
<evidence type="ECO:0000256" key="1">
    <source>
        <dbReference type="ARBA" id="ARBA00022741"/>
    </source>
</evidence>
<sequence>MVRFTKDKDVYINITVDGVLGSGKNKLIDILYRFTKEENKDIKPTGDLTKISMASGKTLYFDRGIFQSTKQKHVYFHFYTIPSQPRFSKLRAKMLSGIDGLIFVVDADPICLNLSIESIKELNNLLNGNLIKKIPFVVMLNNKNLTAPITSEQFLQILKKEGLWYDESHKISIWNPKIYSINITYRNAQEIYNCFSECARRIILYNVYGNGTAPTSEKVLNLKKSDFFI</sequence>
<dbReference type="Gene3D" id="3.40.50.300">
    <property type="entry name" value="P-loop containing nucleotide triphosphate hydrolases"/>
    <property type="match status" value="1"/>
</dbReference>
<accession>A0A0F9I1A9</accession>
<dbReference type="EMBL" id="LAZR01013554">
    <property type="protein sequence ID" value="KKM21421.1"/>
    <property type="molecule type" value="Genomic_DNA"/>
</dbReference>
<dbReference type="InterPro" id="IPR052705">
    <property type="entry name" value="Gliding_Motility_GTPase"/>
</dbReference>
<evidence type="ECO:0000313" key="3">
    <source>
        <dbReference type="EMBL" id="KKM21421.1"/>
    </source>
</evidence>
<dbReference type="SUPFAM" id="SSF52540">
    <property type="entry name" value="P-loop containing nucleoside triphosphate hydrolases"/>
    <property type="match status" value="1"/>
</dbReference>
<keyword evidence="1" id="KW-0547">Nucleotide-binding</keyword>
<name>A0A0F9I1A9_9ZZZZ</name>
<evidence type="ECO:0000256" key="2">
    <source>
        <dbReference type="ARBA" id="ARBA00023134"/>
    </source>
</evidence>
<comment type="caution">
    <text evidence="3">The sequence shown here is derived from an EMBL/GenBank/DDBJ whole genome shotgun (WGS) entry which is preliminary data.</text>
</comment>
<reference evidence="3" key="1">
    <citation type="journal article" date="2015" name="Nature">
        <title>Complex archaea that bridge the gap between prokaryotes and eukaryotes.</title>
        <authorList>
            <person name="Spang A."/>
            <person name="Saw J.H."/>
            <person name="Jorgensen S.L."/>
            <person name="Zaremba-Niedzwiedzka K."/>
            <person name="Martijn J."/>
            <person name="Lind A.E."/>
            <person name="van Eijk R."/>
            <person name="Schleper C."/>
            <person name="Guy L."/>
            <person name="Ettema T.J."/>
        </authorList>
    </citation>
    <scope>NUCLEOTIDE SEQUENCE</scope>
</reference>
<organism evidence="3">
    <name type="scientific">marine sediment metagenome</name>
    <dbReference type="NCBI Taxonomy" id="412755"/>
    <lineage>
        <taxon>unclassified sequences</taxon>
        <taxon>metagenomes</taxon>
        <taxon>ecological metagenomes</taxon>
    </lineage>
</organism>
<keyword evidence="2" id="KW-0342">GTP-binding</keyword>
<gene>
    <name evidence="3" type="ORF">LCGC14_1635590</name>
</gene>
<dbReference type="AlphaFoldDB" id="A0A0F9I1A9"/>
<dbReference type="InterPro" id="IPR027417">
    <property type="entry name" value="P-loop_NTPase"/>
</dbReference>
<protein>
    <recommendedName>
        <fullName evidence="4">G domain-containing protein</fullName>
    </recommendedName>
</protein>
<dbReference type="PANTHER" id="PTHR42708:SF1">
    <property type="entry name" value="GLIDING MOTILITY PROTEIN MGLA"/>
    <property type="match status" value="1"/>
</dbReference>